<dbReference type="AlphaFoldDB" id="A0A151SKP6"/>
<evidence type="ECO:0000313" key="1">
    <source>
        <dbReference type="EMBL" id="KYP55368.1"/>
    </source>
</evidence>
<dbReference type="OMA" id="FIRMTIT"/>
<evidence type="ECO:0000313" key="2">
    <source>
        <dbReference type="Proteomes" id="UP000075243"/>
    </source>
</evidence>
<name>A0A151SKP6_CAJCA</name>
<sequence length="108" mass="12619">MMYDFGIKCLLLVIKVTKSLNSHVVSVPIFNGLNFFDWNEHVQFHFSFLDLDLVILEEKPTTITDSSNDKEKTYYKAWEKSNKLSLMFIRMTITYSIKTTLPKTESAK</sequence>
<gene>
    <name evidence="1" type="ORF">KK1_001580</name>
</gene>
<evidence type="ECO:0008006" key="3">
    <source>
        <dbReference type="Google" id="ProtNLM"/>
    </source>
</evidence>
<dbReference type="EMBL" id="CM003613">
    <property type="protein sequence ID" value="KYP55368.1"/>
    <property type="molecule type" value="Genomic_DNA"/>
</dbReference>
<proteinExistence type="predicted"/>
<organism evidence="1 2">
    <name type="scientific">Cajanus cajan</name>
    <name type="common">Pigeon pea</name>
    <name type="synonym">Cajanus indicus</name>
    <dbReference type="NCBI Taxonomy" id="3821"/>
    <lineage>
        <taxon>Eukaryota</taxon>
        <taxon>Viridiplantae</taxon>
        <taxon>Streptophyta</taxon>
        <taxon>Embryophyta</taxon>
        <taxon>Tracheophyta</taxon>
        <taxon>Spermatophyta</taxon>
        <taxon>Magnoliopsida</taxon>
        <taxon>eudicotyledons</taxon>
        <taxon>Gunneridae</taxon>
        <taxon>Pentapetalae</taxon>
        <taxon>rosids</taxon>
        <taxon>fabids</taxon>
        <taxon>Fabales</taxon>
        <taxon>Fabaceae</taxon>
        <taxon>Papilionoideae</taxon>
        <taxon>50 kb inversion clade</taxon>
        <taxon>NPAAA clade</taxon>
        <taxon>indigoferoid/millettioid clade</taxon>
        <taxon>Phaseoleae</taxon>
        <taxon>Cajanus</taxon>
    </lineage>
</organism>
<keyword evidence="2" id="KW-1185">Reference proteome</keyword>
<dbReference type="Proteomes" id="UP000075243">
    <property type="component" value="Chromosome 11"/>
</dbReference>
<protein>
    <recommendedName>
        <fullName evidence="3">UBN2 domain-containing protein</fullName>
    </recommendedName>
</protein>
<accession>A0A151SKP6</accession>
<dbReference type="Gramene" id="C.cajan_01542.t">
    <property type="protein sequence ID" value="C.cajan_01542.t.cds1"/>
    <property type="gene ID" value="C.cajan_01542"/>
</dbReference>
<reference evidence="1 2" key="1">
    <citation type="journal article" date="2012" name="Nat. Biotechnol.">
        <title>Draft genome sequence of pigeonpea (Cajanus cajan), an orphan legume crop of resource-poor farmers.</title>
        <authorList>
            <person name="Varshney R.K."/>
            <person name="Chen W."/>
            <person name="Li Y."/>
            <person name="Bharti A.K."/>
            <person name="Saxena R.K."/>
            <person name="Schlueter J.A."/>
            <person name="Donoghue M.T."/>
            <person name="Azam S."/>
            <person name="Fan G."/>
            <person name="Whaley A.M."/>
            <person name="Farmer A.D."/>
            <person name="Sheridan J."/>
            <person name="Iwata A."/>
            <person name="Tuteja R."/>
            <person name="Penmetsa R.V."/>
            <person name="Wu W."/>
            <person name="Upadhyaya H.D."/>
            <person name="Yang S.P."/>
            <person name="Shah T."/>
            <person name="Saxena K.B."/>
            <person name="Michael T."/>
            <person name="McCombie W.R."/>
            <person name="Yang B."/>
            <person name="Zhang G."/>
            <person name="Yang H."/>
            <person name="Wang J."/>
            <person name="Spillane C."/>
            <person name="Cook D.R."/>
            <person name="May G.D."/>
            <person name="Xu X."/>
            <person name="Jackson S.A."/>
        </authorList>
    </citation>
    <scope>NUCLEOTIDE SEQUENCE [LARGE SCALE GENOMIC DNA]</scope>
    <source>
        <strain evidence="2">cv. Asha</strain>
    </source>
</reference>